<feature type="signal peptide" evidence="10">
    <location>
        <begin position="1"/>
        <end position="22"/>
    </location>
</feature>
<evidence type="ECO:0000256" key="4">
    <source>
        <dbReference type="ARBA" id="ARBA00022723"/>
    </source>
</evidence>
<dbReference type="GO" id="GO:0020037">
    <property type="term" value="F:heme binding"/>
    <property type="evidence" value="ECO:0007669"/>
    <property type="project" value="InterPro"/>
</dbReference>
<evidence type="ECO:0000256" key="3">
    <source>
        <dbReference type="ARBA" id="ARBA00022692"/>
    </source>
</evidence>
<feature type="domain" description="Cytochrome c" evidence="11">
    <location>
        <begin position="39"/>
        <end position="233"/>
    </location>
</feature>
<evidence type="ECO:0000256" key="8">
    <source>
        <dbReference type="PIRSR" id="PIRSR602326-1"/>
    </source>
</evidence>
<feature type="chain" id="PRO_5021784584" evidence="10">
    <location>
        <begin position="23"/>
        <end position="271"/>
    </location>
</feature>
<dbReference type="PROSITE" id="PS51007">
    <property type="entry name" value="CYTC"/>
    <property type="match status" value="1"/>
</dbReference>
<dbReference type="InterPro" id="IPR009056">
    <property type="entry name" value="Cyt_c-like_dom"/>
</dbReference>
<sequence length="271" mass="30526">MKNKIAQIFAASALLLATVAHASTEVALDRAPIDVRNAESLQRGAKLFTNYCLSCHGASVMRYNRLQDIGLTEQQIKDNLMFATDKIGEPMRVAMQAKDGKVWFGATPPDLSLVARSRGADWLYTYLRSFYRDPSRPTGWNNAVFDKVGMPHVLWQQQGDLALNVVPGRVEAKGPVVRSWETVEHVDGKEKIETHQLVLTRPGDLTRLTDGKANTLDFDSQVADLTNYLVFMGEPAQVTRERVGYGVLLFLIFILVPMTYLLKKEYWRDVH</sequence>
<keyword evidence="2 8" id="KW-0349">Heme</keyword>
<evidence type="ECO:0000313" key="12">
    <source>
        <dbReference type="EMBL" id="QDQ26479.1"/>
    </source>
</evidence>
<keyword evidence="10" id="KW-0732">Signal</keyword>
<comment type="cofactor">
    <cofactor evidence="8">
        <name>heme c</name>
        <dbReference type="ChEBI" id="CHEBI:61717"/>
    </cofactor>
    <text evidence="8">Binds 1 heme c group covalently per subunit.</text>
</comment>
<evidence type="ECO:0000259" key="11">
    <source>
        <dbReference type="PROSITE" id="PS51007"/>
    </source>
</evidence>
<evidence type="ECO:0000256" key="9">
    <source>
        <dbReference type="SAM" id="Phobius"/>
    </source>
</evidence>
<evidence type="ECO:0000256" key="7">
    <source>
        <dbReference type="ARBA" id="ARBA00023136"/>
    </source>
</evidence>
<feature type="binding site" description="covalent" evidence="8">
    <location>
        <position position="52"/>
    </location>
    <ligand>
        <name>heme c</name>
        <dbReference type="ChEBI" id="CHEBI:61717"/>
    </ligand>
</feature>
<dbReference type="InterPro" id="IPR002326">
    <property type="entry name" value="Cyt_c1"/>
</dbReference>
<keyword evidence="6 8" id="KW-0408">Iron</keyword>
<dbReference type="OrthoDB" id="9798864at2"/>
<keyword evidence="4 8" id="KW-0479">Metal-binding</keyword>
<feature type="binding site" description="covalent" evidence="8">
    <location>
        <position position="56"/>
    </location>
    <ligand>
        <name>heme c</name>
        <dbReference type="ChEBI" id="CHEBI:61717"/>
    </ligand>
</feature>
<dbReference type="GO" id="GO:0009055">
    <property type="term" value="F:electron transfer activity"/>
    <property type="evidence" value="ECO:0007669"/>
    <property type="project" value="InterPro"/>
</dbReference>
<dbReference type="InterPro" id="IPR036909">
    <property type="entry name" value="Cyt_c-like_dom_sf"/>
</dbReference>
<keyword evidence="7 9" id="KW-0472">Membrane</keyword>
<evidence type="ECO:0000256" key="2">
    <source>
        <dbReference type="ARBA" id="ARBA00022617"/>
    </source>
</evidence>
<evidence type="ECO:0000256" key="1">
    <source>
        <dbReference type="ARBA" id="ARBA00004370"/>
    </source>
</evidence>
<dbReference type="Pfam" id="PF02167">
    <property type="entry name" value="Cytochrom_C1"/>
    <property type="match status" value="2"/>
</dbReference>
<evidence type="ECO:0000256" key="5">
    <source>
        <dbReference type="ARBA" id="ARBA00022989"/>
    </source>
</evidence>
<dbReference type="AlphaFoldDB" id="A0A516SE91"/>
<keyword evidence="5 9" id="KW-1133">Transmembrane helix</keyword>
<dbReference type="EMBL" id="CP041730">
    <property type="protein sequence ID" value="QDQ26479.1"/>
    <property type="molecule type" value="Genomic_DNA"/>
</dbReference>
<protein>
    <submittedName>
        <fullName evidence="12">Cytochrome c1</fullName>
    </submittedName>
</protein>
<dbReference type="GO" id="GO:0016020">
    <property type="term" value="C:membrane"/>
    <property type="evidence" value="ECO:0007669"/>
    <property type="project" value="UniProtKB-SubCell"/>
</dbReference>
<dbReference type="KEGG" id="cari:FNU76_08930"/>
<evidence type="ECO:0000256" key="6">
    <source>
        <dbReference type="ARBA" id="ARBA00023004"/>
    </source>
</evidence>
<evidence type="ECO:0000313" key="13">
    <source>
        <dbReference type="Proteomes" id="UP000317550"/>
    </source>
</evidence>
<dbReference type="Proteomes" id="UP000317550">
    <property type="component" value="Chromosome"/>
</dbReference>
<gene>
    <name evidence="12" type="ORF">FNU76_08930</name>
</gene>
<dbReference type="PANTHER" id="PTHR10266">
    <property type="entry name" value="CYTOCHROME C1"/>
    <property type="match status" value="1"/>
</dbReference>
<comment type="subcellular location">
    <subcellularLocation>
        <location evidence="1">Membrane</location>
    </subcellularLocation>
</comment>
<dbReference type="Gene3D" id="1.10.760.10">
    <property type="entry name" value="Cytochrome c-like domain"/>
    <property type="match status" value="1"/>
</dbReference>
<dbReference type="PANTHER" id="PTHR10266:SF3">
    <property type="entry name" value="CYTOCHROME C1, HEME PROTEIN, MITOCHONDRIAL"/>
    <property type="match status" value="1"/>
</dbReference>
<feature type="transmembrane region" description="Helical" evidence="9">
    <location>
        <begin position="243"/>
        <end position="262"/>
    </location>
</feature>
<feature type="binding site" description="covalent" evidence="8">
    <location>
        <position position="55"/>
    </location>
    <ligand>
        <name>heme c</name>
        <dbReference type="ChEBI" id="CHEBI:61717"/>
    </ligand>
</feature>
<reference evidence="13" key="1">
    <citation type="submission" date="2019-07" db="EMBL/GenBank/DDBJ databases">
        <title>Chitinimonas sp. nov., isolated from Ny-Alesund, arctica soil.</title>
        <authorList>
            <person name="Xu Q."/>
            <person name="Peng F."/>
        </authorList>
    </citation>
    <scope>NUCLEOTIDE SEQUENCE [LARGE SCALE GENOMIC DNA]</scope>
    <source>
        <strain evidence="13">R3-44</strain>
    </source>
</reference>
<dbReference type="RefSeq" id="WP_144277873.1">
    <property type="nucleotide sequence ID" value="NZ_CP041730.1"/>
</dbReference>
<proteinExistence type="predicted"/>
<keyword evidence="13" id="KW-1185">Reference proteome</keyword>
<accession>A0A516SE91</accession>
<keyword evidence="3 9" id="KW-0812">Transmembrane</keyword>
<organism evidence="12 13">
    <name type="scientific">Chitinimonas arctica</name>
    <dbReference type="NCBI Taxonomy" id="2594795"/>
    <lineage>
        <taxon>Bacteria</taxon>
        <taxon>Pseudomonadati</taxon>
        <taxon>Pseudomonadota</taxon>
        <taxon>Betaproteobacteria</taxon>
        <taxon>Neisseriales</taxon>
        <taxon>Chitinibacteraceae</taxon>
        <taxon>Chitinimonas</taxon>
    </lineage>
</organism>
<dbReference type="GO" id="GO:0046872">
    <property type="term" value="F:metal ion binding"/>
    <property type="evidence" value="ECO:0007669"/>
    <property type="project" value="UniProtKB-KW"/>
</dbReference>
<dbReference type="SUPFAM" id="SSF46626">
    <property type="entry name" value="Cytochrome c"/>
    <property type="match status" value="1"/>
</dbReference>
<name>A0A516SE91_9NEIS</name>
<evidence type="ECO:0000256" key="10">
    <source>
        <dbReference type="SAM" id="SignalP"/>
    </source>
</evidence>